<reference evidence="1" key="1">
    <citation type="journal article" date="2018" name="Nat. Genet.">
        <title>Extensive intraspecific gene order and gene structural variations between Mo17 and other maize genomes.</title>
        <authorList>
            <person name="Sun S."/>
            <person name="Zhou Y."/>
            <person name="Chen J."/>
            <person name="Shi J."/>
            <person name="Zhao H."/>
            <person name="Zhao H."/>
            <person name="Song W."/>
            <person name="Zhang M."/>
            <person name="Cui Y."/>
            <person name="Dong X."/>
            <person name="Liu H."/>
            <person name="Ma X."/>
            <person name="Jiao Y."/>
            <person name="Wang B."/>
            <person name="Wei X."/>
            <person name="Stein J.C."/>
            <person name="Glaubitz J.C."/>
            <person name="Lu F."/>
            <person name="Yu G."/>
            <person name="Liang C."/>
            <person name="Fengler K."/>
            <person name="Li B."/>
            <person name="Rafalski A."/>
            <person name="Schnable P.S."/>
            <person name="Ware D.H."/>
            <person name="Buckler E.S."/>
            <person name="Lai J."/>
        </authorList>
    </citation>
    <scope>NUCLEOTIDE SEQUENCE [LARGE SCALE GENOMIC DNA]</scope>
    <source>
        <tissue evidence="1">Seedling</tissue>
    </source>
</reference>
<organism evidence="1">
    <name type="scientific">Zea mays</name>
    <name type="common">Maize</name>
    <dbReference type="NCBI Taxonomy" id="4577"/>
    <lineage>
        <taxon>Eukaryota</taxon>
        <taxon>Viridiplantae</taxon>
        <taxon>Streptophyta</taxon>
        <taxon>Embryophyta</taxon>
        <taxon>Tracheophyta</taxon>
        <taxon>Spermatophyta</taxon>
        <taxon>Magnoliopsida</taxon>
        <taxon>Liliopsida</taxon>
        <taxon>Poales</taxon>
        <taxon>Poaceae</taxon>
        <taxon>PACMAD clade</taxon>
        <taxon>Panicoideae</taxon>
        <taxon>Andropogonodae</taxon>
        <taxon>Andropogoneae</taxon>
        <taxon>Tripsacinae</taxon>
        <taxon>Zea</taxon>
    </lineage>
</organism>
<comment type="caution">
    <text evidence="1">The sequence shown here is derived from an EMBL/GenBank/DDBJ whole genome shotgun (WGS) entry which is preliminary data.</text>
</comment>
<dbReference type="EMBL" id="NCVQ01000002">
    <property type="protein sequence ID" value="PWZ46178.1"/>
    <property type="molecule type" value="Genomic_DNA"/>
</dbReference>
<proteinExistence type="predicted"/>
<evidence type="ECO:0000313" key="1">
    <source>
        <dbReference type="EMBL" id="PWZ46178.1"/>
    </source>
</evidence>
<accession>A0A3L6GD45</accession>
<gene>
    <name evidence="1" type="ORF">Zm00014a_010083</name>
</gene>
<protein>
    <submittedName>
        <fullName evidence="1">Uncharacterized protein</fullName>
    </submittedName>
</protein>
<name>A0A3L6GD45_MAIZE</name>
<dbReference type="AlphaFoldDB" id="A0A3L6GD45"/>
<dbReference type="Proteomes" id="UP000251960">
    <property type="component" value="Chromosome 10"/>
</dbReference>
<sequence>MTTLRMALRQQLHVLVLGYLDIIGTKGYHLHGLLQSQHSHQCSDCGGDISIIFQSVRSCC</sequence>